<reference evidence="2 3" key="1">
    <citation type="submission" date="2015-04" db="EMBL/GenBank/DDBJ databases">
        <title>Lasius niger genome sequencing.</title>
        <authorList>
            <person name="Konorov E.A."/>
            <person name="Nikitin M.A."/>
            <person name="Kirill M.V."/>
            <person name="Chang P."/>
        </authorList>
    </citation>
    <scope>NUCLEOTIDE SEQUENCE [LARGE SCALE GENOMIC DNA]</scope>
    <source>
        <tissue evidence="2">Whole</tissue>
    </source>
</reference>
<dbReference type="PRINTS" id="PR00111">
    <property type="entry name" value="ABHYDROLASE"/>
</dbReference>
<dbReference type="AlphaFoldDB" id="A0A0J7K455"/>
<gene>
    <name evidence="2" type="ORF">RF55_16799</name>
</gene>
<dbReference type="Proteomes" id="UP000036403">
    <property type="component" value="Unassembled WGS sequence"/>
</dbReference>
<protein>
    <submittedName>
        <fullName evidence="2">Alpha beta hydrolase family protein</fullName>
    </submittedName>
</protein>
<feature type="non-terminal residue" evidence="2">
    <location>
        <position position="183"/>
    </location>
</feature>
<sequence length="183" mass="20057">MLTRDQPVISIDLASPPGIGDPKDLTVEHLERQVVAVIEAECPGQQVDLLGYSLGAVVAAAIAGHHPQLIGTLVLVAGWMKTDKHQQLRNRLWFALRNANHEDALRLFMGLSSRSPMEVITVPSETLEAQLASIRFTPFLDQMMDLNQRIDIRDAVAAILAPTLIIAGSEDQMVPVHHAKAMF</sequence>
<dbReference type="SUPFAM" id="SSF53474">
    <property type="entry name" value="alpha/beta-Hydrolases"/>
    <property type="match status" value="1"/>
</dbReference>
<dbReference type="EMBL" id="LBMM01014990">
    <property type="protein sequence ID" value="KMQ84971.1"/>
    <property type="molecule type" value="Genomic_DNA"/>
</dbReference>
<name>A0A0J7K455_LASNI</name>
<evidence type="ECO:0000313" key="2">
    <source>
        <dbReference type="EMBL" id="KMQ84971.1"/>
    </source>
</evidence>
<evidence type="ECO:0000313" key="3">
    <source>
        <dbReference type="Proteomes" id="UP000036403"/>
    </source>
</evidence>
<keyword evidence="3" id="KW-1185">Reference proteome</keyword>
<dbReference type="GO" id="GO:0016787">
    <property type="term" value="F:hydrolase activity"/>
    <property type="evidence" value="ECO:0007669"/>
    <property type="project" value="UniProtKB-KW"/>
</dbReference>
<accession>A0A0J7K455</accession>
<feature type="domain" description="AB hydrolase-1" evidence="1">
    <location>
        <begin position="21"/>
        <end position="179"/>
    </location>
</feature>
<comment type="caution">
    <text evidence="2">The sequence shown here is derived from an EMBL/GenBank/DDBJ whole genome shotgun (WGS) entry which is preliminary data.</text>
</comment>
<dbReference type="InterPro" id="IPR029058">
    <property type="entry name" value="AB_hydrolase_fold"/>
</dbReference>
<dbReference type="PaxDb" id="67767-A0A0J7K455"/>
<keyword evidence="2" id="KW-0378">Hydrolase</keyword>
<dbReference type="InterPro" id="IPR000073">
    <property type="entry name" value="AB_hydrolase_1"/>
</dbReference>
<proteinExistence type="predicted"/>
<organism evidence="2 3">
    <name type="scientific">Lasius niger</name>
    <name type="common">Black garden ant</name>
    <dbReference type="NCBI Taxonomy" id="67767"/>
    <lineage>
        <taxon>Eukaryota</taxon>
        <taxon>Metazoa</taxon>
        <taxon>Ecdysozoa</taxon>
        <taxon>Arthropoda</taxon>
        <taxon>Hexapoda</taxon>
        <taxon>Insecta</taxon>
        <taxon>Pterygota</taxon>
        <taxon>Neoptera</taxon>
        <taxon>Endopterygota</taxon>
        <taxon>Hymenoptera</taxon>
        <taxon>Apocrita</taxon>
        <taxon>Aculeata</taxon>
        <taxon>Formicoidea</taxon>
        <taxon>Formicidae</taxon>
        <taxon>Formicinae</taxon>
        <taxon>Lasius</taxon>
        <taxon>Lasius</taxon>
    </lineage>
</organism>
<dbReference type="Gene3D" id="3.40.50.1820">
    <property type="entry name" value="alpha/beta hydrolase"/>
    <property type="match status" value="1"/>
</dbReference>
<dbReference type="Pfam" id="PF00561">
    <property type="entry name" value="Abhydrolase_1"/>
    <property type="match status" value="1"/>
</dbReference>
<evidence type="ECO:0000259" key="1">
    <source>
        <dbReference type="Pfam" id="PF00561"/>
    </source>
</evidence>